<dbReference type="Proteomes" id="UP001595990">
    <property type="component" value="Unassembled WGS sequence"/>
</dbReference>
<evidence type="ECO:0000256" key="1">
    <source>
        <dbReference type="SAM" id="MobiDB-lite"/>
    </source>
</evidence>
<dbReference type="RefSeq" id="WP_358219825.1">
    <property type="nucleotide sequence ID" value="NZ_JBHSFS010000046.1"/>
</dbReference>
<organism evidence="2 3">
    <name type="scientific">Streptomyces ehimensis</name>
    <dbReference type="NCBI Taxonomy" id="68195"/>
    <lineage>
        <taxon>Bacteria</taxon>
        <taxon>Bacillati</taxon>
        <taxon>Actinomycetota</taxon>
        <taxon>Actinomycetes</taxon>
        <taxon>Kitasatosporales</taxon>
        <taxon>Streptomycetaceae</taxon>
        <taxon>Streptomyces</taxon>
    </lineage>
</organism>
<evidence type="ECO:0000313" key="3">
    <source>
        <dbReference type="Proteomes" id="UP001595990"/>
    </source>
</evidence>
<sequence>MDPELLDRITAWRTELDELEEQFAKQLTEIRPSEMNSPSPSGSLSG</sequence>
<name>A0ABV9BWT4_9ACTN</name>
<comment type="caution">
    <text evidence="2">The sequence shown here is derived from an EMBL/GenBank/DDBJ whole genome shotgun (WGS) entry which is preliminary data.</text>
</comment>
<proteinExistence type="predicted"/>
<accession>A0ABV9BWT4</accession>
<keyword evidence="3" id="KW-1185">Reference proteome</keyword>
<feature type="compositionally biased region" description="Polar residues" evidence="1">
    <location>
        <begin position="34"/>
        <end position="46"/>
    </location>
</feature>
<dbReference type="EMBL" id="JBHSFS010000046">
    <property type="protein sequence ID" value="MFC4518341.1"/>
    <property type="molecule type" value="Genomic_DNA"/>
</dbReference>
<evidence type="ECO:0000313" key="2">
    <source>
        <dbReference type="EMBL" id="MFC4518341.1"/>
    </source>
</evidence>
<feature type="region of interest" description="Disordered" evidence="1">
    <location>
        <begin position="27"/>
        <end position="46"/>
    </location>
</feature>
<reference evidence="3" key="1">
    <citation type="journal article" date="2019" name="Int. J. Syst. Evol. Microbiol.">
        <title>The Global Catalogue of Microorganisms (GCM) 10K type strain sequencing project: providing services to taxonomists for standard genome sequencing and annotation.</title>
        <authorList>
            <consortium name="The Broad Institute Genomics Platform"/>
            <consortium name="The Broad Institute Genome Sequencing Center for Infectious Disease"/>
            <person name="Wu L."/>
            <person name="Ma J."/>
        </authorList>
    </citation>
    <scope>NUCLEOTIDE SEQUENCE [LARGE SCALE GENOMIC DNA]</scope>
    <source>
        <strain evidence="3">CECT 8064</strain>
    </source>
</reference>
<gene>
    <name evidence="2" type="ORF">ACFPEN_36445</name>
</gene>
<protein>
    <submittedName>
        <fullName evidence="2">Uncharacterized protein</fullName>
    </submittedName>
</protein>